<gene>
    <name evidence="3" type="ORF">D641_0109295</name>
</gene>
<proteinExistence type="predicted"/>
<dbReference type="PANTHER" id="PTHR41260">
    <property type="entry name" value="PROTEIN ECSC"/>
    <property type="match status" value="1"/>
</dbReference>
<protein>
    <recommendedName>
        <fullName evidence="5">Di-and tripeptidase</fullName>
    </recommendedName>
</protein>
<dbReference type="HOGENOM" id="CLU_087895_0_0_11"/>
<evidence type="ECO:0000256" key="1">
    <source>
        <dbReference type="SAM" id="MobiDB-lite"/>
    </source>
</evidence>
<name>A0A022KTF2_9MICO</name>
<dbReference type="OrthoDB" id="1425703at2"/>
<dbReference type="AlphaFoldDB" id="A0A022KTF2"/>
<feature type="transmembrane region" description="Helical" evidence="2">
    <location>
        <begin position="98"/>
        <end position="117"/>
    </location>
</feature>
<evidence type="ECO:0000256" key="2">
    <source>
        <dbReference type="SAM" id="Phobius"/>
    </source>
</evidence>
<feature type="region of interest" description="Disordered" evidence="1">
    <location>
        <begin position="1"/>
        <end position="43"/>
    </location>
</feature>
<dbReference type="RefSeq" id="WP_017823386.1">
    <property type="nucleotide sequence ID" value="NZ_AORC01000010.1"/>
</dbReference>
<evidence type="ECO:0000313" key="4">
    <source>
        <dbReference type="Proteomes" id="UP000019754"/>
    </source>
</evidence>
<organism evidence="3 4">
    <name type="scientific">Brachybacterium muris UCD-AY4</name>
    <dbReference type="NCBI Taxonomy" id="1249481"/>
    <lineage>
        <taxon>Bacteria</taxon>
        <taxon>Bacillati</taxon>
        <taxon>Actinomycetota</taxon>
        <taxon>Actinomycetes</taxon>
        <taxon>Micrococcales</taxon>
        <taxon>Dermabacteraceae</taxon>
        <taxon>Brachybacterium</taxon>
    </lineage>
</organism>
<dbReference type="InterPro" id="IPR024787">
    <property type="entry name" value="EcsC"/>
</dbReference>
<keyword evidence="2" id="KW-0812">Transmembrane</keyword>
<feature type="compositionally biased region" description="Basic and acidic residues" evidence="1">
    <location>
        <begin position="7"/>
        <end position="25"/>
    </location>
</feature>
<evidence type="ECO:0008006" key="5">
    <source>
        <dbReference type="Google" id="ProtNLM"/>
    </source>
</evidence>
<dbReference type="Proteomes" id="UP000019754">
    <property type="component" value="Unassembled WGS sequence"/>
</dbReference>
<evidence type="ECO:0000313" key="3">
    <source>
        <dbReference type="EMBL" id="EYT49144.1"/>
    </source>
</evidence>
<sequence>MGIFGFMRRDEGTKTTRSAMKEVRRGKAAKGRGKKKAEVEQESGGALQRMVESFRDIGLDGKLNFSSAQAVANRALKRSRKNPEKAARQIIRSHRRGVTVGGFATGLGGVFTLAALLPANVFEFYVQATRMVGAIAAVRGYDLEDEEVRTRVLAALVGEESDDILASVGLGPVAGAATRQLTKRLPASPSTAVARAIGGRVVRRFGLRSTRLFGKAIPGLGGLIGAWGDRRALKKIADAALKDFPQI</sequence>
<dbReference type="EMBL" id="AORC01000010">
    <property type="protein sequence ID" value="EYT49144.1"/>
    <property type="molecule type" value="Genomic_DNA"/>
</dbReference>
<comment type="caution">
    <text evidence="3">The sequence shown here is derived from an EMBL/GenBank/DDBJ whole genome shotgun (WGS) entry which is preliminary data.</text>
</comment>
<dbReference type="STRING" id="1249481.D641_0109295"/>
<dbReference type="PANTHER" id="PTHR41260:SF1">
    <property type="entry name" value="PROTEIN ECSC"/>
    <property type="match status" value="1"/>
</dbReference>
<feature type="compositionally biased region" description="Basic residues" evidence="1">
    <location>
        <begin position="26"/>
        <end position="35"/>
    </location>
</feature>
<accession>A0A022KTF2</accession>
<keyword evidence="4" id="KW-1185">Reference proteome</keyword>
<keyword evidence="2" id="KW-1133">Transmembrane helix</keyword>
<reference evidence="3 4" key="1">
    <citation type="journal article" date="2013" name="Genome Announc.">
        <title>Draft genome sequence of an Actinobacterium, Brachybacterium muris strain UCD-AY4.</title>
        <authorList>
            <person name="Lo J.R."/>
            <person name="Lang J.M."/>
            <person name="Darling A.E."/>
            <person name="Eisen J.A."/>
            <person name="Coil D.A."/>
        </authorList>
    </citation>
    <scope>NUCLEOTIDE SEQUENCE [LARGE SCALE GENOMIC DNA]</scope>
    <source>
        <strain evidence="3 4">UCD-AY4</strain>
    </source>
</reference>
<keyword evidence="2" id="KW-0472">Membrane</keyword>
<dbReference type="Pfam" id="PF12787">
    <property type="entry name" value="EcsC"/>
    <property type="match status" value="1"/>
</dbReference>